<evidence type="ECO:0000259" key="5">
    <source>
        <dbReference type="Pfam" id="PF08281"/>
    </source>
</evidence>
<dbReference type="InterPro" id="IPR013324">
    <property type="entry name" value="RNA_pol_sigma_r3/r4-like"/>
</dbReference>
<evidence type="ECO:0000256" key="3">
    <source>
        <dbReference type="ARBA" id="ARBA00023082"/>
    </source>
</evidence>
<dbReference type="GO" id="GO:0000428">
    <property type="term" value="C:DNA-directed RNA polymerase complex"/>
    <property type="evidence" value="ECO:0007669"/>
    <property type="project" value="UniProtKB-KW"/>
</dbReference>
<keyword evidence="8" id="KW-1185">Reference proteome</keyword>
<keyword evidence="4" id="KW-0804">Transcription</keyword>
<dbReference type="PANTHER" id="PTHR43133:SF25">
    <property type="entry name" value="RNA POLYMERASE SIGMA FACTOR RFAY-RELATED"/>
    <property type="match status" value="1"/>
</dbReference>
<dbReference type="eggNOG" id="COG1595">
    <property type="taxonomic scope" value="Bacteria"/>
</dbReference>
<dbReference type="GO" id="GO:0003677">
    <property type="term" value="F:DNA binding"/>
    <property type="evidence" value="ECO:0007669"/>
    <property type="project" value="InterPro"/>
</dbReference>
<evidence type="ECO:0000259" key="6">
    <source>
        <dbReference type="Pfam" id="PF22029"/>
    </source>
</evidence>
<dbReference type="HOGENOM" id="CLU_047691_1_4_5"/>
<dbReference type="NCBIfam" id="TIGR02937">
    <property type="entry name" value="sigma70-ECF"/>
    <property type="match status" value="1"/>
</dbReference>
<keyword evidence="3" id="KW-0731">Sigma factor</keyword>
<dbReference type="Pfam" id="PF08281">
    <property type="entry name" value="Sigma70_r4_2"/>
    <property type="match status" value="1"/>
</dbReference>
<dbReference type="InterPro" id="IPR036388">
    <property type="entry name" value="WH-like_DNA-bd_sf"/>
</dbReference>
<evidence type="ECO:0000256" key="2">
    <source>
        <dbReference type="ARBA" id="ARBA00023015"/>
    </source>
</evidence>
<dbReference type="Pfam" id="PF22029">
    <property type="entry name" value="PhyR_sigma2"/>
    <property type="match status" value="1"/>
</dbReference>
<dbReference type="PANTHER" id="PTHR43133">
    <property type="entry name" value="RNA POLYMERASE ECF-TYPE SIGMA FACTO"/>
    <property type="match status" value="1"/>
</dbReference>
<evidence type="ECO:0000313" key="8">
    <source>
        <dbReference type="Proteomes" id="UP000008808"/>
    </source>
</evidence>
<dbReference type="CDD" id="cd06171">
    <property type="entry name" value="Sigma70_r4"/>
    <property type="match status" value="1"/>
</dbReference>
<dbReference type="GO" id="GO:0006352">
    <property type="term" value="P:DNA-templated transcription initiation"/>
    <property type="evidence" value="ECO:0007669"/>
    <property type="project" value="InterPro"/>
</dbReference>
<dbReference type="Proteomes" id="UP000008808">
    <property type="component" value="Chromosome"/>
</dbReference>
<evidence type="ECO:0000256" key="1">
    <source>
        <dbReference type="ARBA" id="ARBA00010641"/>
    </source>
</evidence>
<dbReference type="STRING" id="314225.ELI_03060"/>
<keyword evidence="7" id="KW-0240">DNA-directed RNA polymerase</keyword>
<dbReference type="GO" id="GO:0016987">
    <property type="term" value="F:sigma factor activity"/>
    <property type="evidence" value="ECO:0007669"/>
    <property type="project" value="UniProtKB-KW"/>
</dbReference>
<dbReference type="SUPFAM" id="SSF88946">
    <property type="entry name" value="Sigma2 domain of RNA polymerase sigma factors"/>
    <property type="match status" value="1"/>
</dbReference>
<evidence type="ECO:0000313" key="7">
    <source>
        <dbReference type="EMBL" id="ABC62704.1"/>
    </source>
</evidence>
<proteinExistence type="inferred from homology"/>
<dbReference type="KEGG" id="eli:ELI_03060"/>
<dbReference type="EMBL" id="CP000157">
    <property type="protein sequence ID" value="ABC62704.1"/>
    <property type="molecule type" value="Genomic_DNA"/>
</dbReference>
<dbReference type="SUPFAM" id="SSF88659">
    <property type="entry name" value="Sigma3 and sigma4 domains of RNA polymerase sigma factors"/>
    <property type="match status" value="1"/>
</dbReference>
<dbReference type="Gene3D" id="1.10.1740.10">
    <property type="match status" value="1"/>
</dbReference>
<dbReference type="InterPro" id="IPR053866">
    <property type="entry name" value="PhyR_sigma2"/>
</dbReference>
<reference evidence="8" key="1">
    <citation type="journal article" date="2009" name="J. Bacteriol.">
        <title>Complete genome sequence of Erythrobacter litoralis HTCC2594.</title>
        <authorList>
            <person name="Oh H.M."/>
            <person name="Giovannoni S.J."/>
            <person name="Ferriera S."/>
            <person name="Johnson J."/>
            <person name="Cho J.C."/>
        </authorList>
    </citation>
    <scope>NUCLEOTIDE SEQUENCE [LARGE SCALE GENOMIC DNA]</scope>
    <source>
        <strain evidence="8">HTCC2594</strain>
    </source>
</reference>
<feature type="domain" description="RNA polymerase sigma factor 70 region 4 type 2" evidence="5">
    <location>
        <begin position="152"/>
        <end position="203"/>
    </location>
</feature>
<dbReference type="InterPro" id="IPR039425">
    <property type="entry name" value="RNA_pol_sigma-70-like"/>
</dbReference>
<comment type="similarity">
    <text evidence="1">Belongs to the sigma-70 factor family. ECF subfamily.</text>
</comment>
<evidence type="ECO:0000256" key="4">
    <source>
        <dbReference type="ARBA" id="ARBA00023163"/>
    </source>
</evidence>
<dbReference type="InterPro" id="IPR014284">
    <property type="entry name" value="RNA_pol_sigma-70_dom"/>
</dbReference>
<sequence>MRSKRSGQEGEQGHGGGQNSAHHCLVSIFCLKHGLNAPRRSFNPWKAQILTEGFEQQVLVLLPRLRRFAIGLAGSPADGDDLCQMTLERALTRRDQWQEGTRLDSWMYRIMRNIFVDEKRSGARRAQTFVDAEAGLLVGSDGAQESVVELSNVDRAMQQLPEDQREAVLLVMVEGYAYKEAAEIVGCPVGTLNSRLVRGRDALLTLLEDAA</sequence>
<name>Q2NC87_ERYLH</name>
<dbReference type="Gene3D" id="1.10.10.10">
    <property type="entry name" value="Winged helix-like DNA-binding domain superfamily/Winged helix DNA-binding domain"/>
    <property type="match status" value="1"/>
</dbReference>
<dbReference type="InterPro" id="IPR013249">
    <property type="entry name" value="RNA_pol_sigma70_r4_t2"/>
</dbReference>
<gene>
    <name evidence="7" type="ordered locus">ELI_03060</name>
</gene>
<accession>Q2NC87</accession>
<organism evidence="7 8">
    <name type="scientific">Erythrobacter litoralis (strain HTCC2594)</name>
    <dbReference type="NCBI Taxonomy" id="314225"/>
    <lineage>
        <taxon>Bacteria</taxon>
        <taxon>Pseudomonadati</taxon>
        <taxon>Pseudomonadota</taxon>
        <taxon>Alphaproteobacteria</taxon>
        <taxon>Sphingomonadales</taxon>
        <taxon>Erythrobacteraceae</taxon>
        <taxon>Erythrobacter/Porphyrobacter group</taxon>
        <taxon>Erythrobacter</taxon>
    </lineage>
</organism>
<dbReference type="AlphaFoldDB" id="Q2NC87"/>
<feature type="domain" description="PhyR sigma2" evidence="6">
    <location>
        <begin position="62"/>
        <end position="111"/>
    </location>
</feature>
<keyword evidence="2" id="KW-0805">Transcription regulation</keyword>
<protein>
    <submittedName>
        <fullName evidence="7">DNA-directed RNA polymerase specialized sigma subunit</fullName>
    </submittedName>
</protein>
<dbReference type="InterPro" id="IPR013325">
    <property type="entry name" value="RNA_pol_sigma_r2"/>
</dbReference>